<dbReference type="SMART" id="SM00228">
    <property type="entry name" value="PDZ"/>
    <property type="match status" value="2"/>
</dbReference>
<dbReference type="Pfam" id="PF13365">
    <property type="entry name" value="Trypsin_2"/>
    <property type="match status" value="1"/>
</dbReference>
<evidence type="ECO:0000313" key="4">
    <source>
        <dbReference type="EMBL" id="AZS31823.1"/>
    </source>
</evidence>
<dbReference type="CDD" id="cd06779">
    <property type="entry name" value="cpPDZ_Deg_HtrA-like"/>
    <property type="match status" value="1"/>
</dbReference>
<accession>A0A3Q9IR81</accession>
<dbReference type="PANTHER" id="PTHR43343:SF3">
    <property type="entry name" value="PROTEASE DO-LIKE 8, CHLOROPLASTIC"/>
    <property type="match status" value="1"/>
</dbReference>
<dbReference type="GO" id="GO:0006508">
    <property type="term" value="P:proteolysis"/>
    <property type="evidence" value="ECO:0007669"/>
    <property type="project" value="UniProtKB-KW"/>
</dbReference>
<dbReference type="SUPFAM" id="SSF50494">
    <property type="entry name" value="Trypsin-like serine proteases"/>
    <property type="match status" value="1"/>
</dbReference>
<dbReference type="InterPro" id="IPR009003">
    <property type="entry name" value="Peptidase_S1_PA"/>
</dbReference>
<dbReference type="InterPro" id="IPR051201">
    <property type="entry name" value="Chloro_Bact_Ser_Proteases"/>
</dbReference>
<dbReference type="PRINTS" id="PR00834">
    <property type="entry name" value="PROTEASES2C"/>
</dbReference>
<dbReference type="Gene3D" id="2.40.10.120">
    <property type="match status" value="1"/>
</dbReference>
<keyword evidence="1" id="KW-0645">Protease</keyword>
<evidence type="ECO:0000256" key="1">
    <source>
        <dbReference type="ARBA" id="ARBA00022670"/>
    </source>
</evidence>
<organism evidence="4 5">
    <name type="scientific">Butyricimonas faecalis</name>
    <dbReference type="NCBI Taxonomy" id="2093856"/>
    <lineage>
        <taxon>Bacteria</taxon>
        <taxon>Pseudomonadati</taxon>
        <taxon>Bacteroidota</taxon>
        <taxon>Bacteroidia</taxon>
        <taxon>Bacteroidales</taxon>
        <taxon>Odoribacteraceae</taxon>
        <taxon>Butyricimonas</taxon>
    </lineage>
</organism>
<feature type="domain" description="PDZ" evidence="3">
    <location>
        <begin position="302"/>
        <end position="357"/>
    </location>
</feature>
<dbReference type="PROSITE" id="PS51257">
    <property type="entry name" value="PROKAR_LIPOPROTEIN"/>
    <property type="match status" value="1"/>
</dbReference>
<dbReference type="SUPFAM" id="SSF50156">
    <property type="entry name" value="PDZ domain-like"/>
    <property type="match status" value="2"/>
</dbReference>
<dbReference type="InterPro" id="IPR036034">
    <property type="entry name" value="PDZ_sf"/>
</dbReference>
<name>A0A3Q9IR81_9BACT</name>
<dbReference type="PANTHER" id="PTHR43343">
    <property type="entry name" value="PEPTIDASE S12"/>
    <property type="match status" value="1"/>
</dbReference>
<dbReference type="OrthoDB" id="9758917at2"/>
<keyword evidence="2" id="KW-0378">Hydrolase</keyword>
<dbReference type="PROSITE" id="PS50106">
    <property type="entry name" value="PDZ"/>
    <property type="match status" value="1"/>
</dbReference>
<dbReference type="GO" id="GO:0004252">
    <property type="term" value="F:serine-type endopeptidase activity"/>
    <property type="evidence" value="ECO:0007669"/>
    <property type="project" value="InterPro"/>
</dbReference>
<keyword evidence="5" id="KW-1185">Reference proteome</keyword>
<evidence type="ECO:0000256" key="2">
    <source>
        <dbReference type="ARBA" id="ARBA00022801"/>
    </source>
</evidence>
<dbReference type="Gene3D" id="2.30.42.10">
    <property type="match status" value="2"/>
</dbReference>
<evidence type="ECO:0000313" key="5">
    <source>
        <dbReference type="Proteomes" id="UP000270673"/>
    </source>
</evidence>
<gene>
    <name evidence="4" type="ORF">D8S85_00775</name>
</gene>
<reference evidence="4 5" key="1">
    <citation type="submission" date="2018-10" db="EMBL/GenBank/DDBJ databases">
        <title>Butyricimonas faecalis sp. nov., isolated from human faeces and emended description of the genus Butyricimonas.</title>
        <authorList>
            <person name="Le Roy T."/>
            <person name="Van der Smissen P."/>
            <person name="Paquot A."/>
            <person name="Delzenne N."/>
            <person name="Muccioli G."/>
            <person name="Collet J.-F."/>
            <person name="Cani P.D."/>
        </authorList>
    </citation>
    <scope>NUCLEOTIDE SEQUENCE [LARGE SCALE GENOMIC DNA]</scope>
    <source>
        <strain evidence="4 5">H184</strain>
    </source>
</reference>
<dbReference type="Proteomes" id="UP000270673">
    <property type="component" value="Chromosome"/>
</dbReference>
<dbReference type="InterPro" id="IPR001478">
    <property type="entry name" value="PDZ"/>
</dbReference>
<sequence length="498" mass="53322">MYKGDKDMAMRKSFLNLGLGVVGGCLAFVAIDAMRGESAAPVSQLEIASPAAVRPVLRATNTALPVGGAGSVDLREAAKKTVPAVVHVKTVQMGREYIGNPLLEFFYGYAPRTRETPQRMGIGSGVIVSEDGYIITNNHVIDKSDKITVTLDNKTEYEAKVIGTDPNTDIALLKVEASGLPYLEYANSDDVELGEWVLAVGNPYNLTSTVTAGIISAKARELGINRSQMSLESFLQTDAAVNPGNSGGALVNAKGELIGINTAIESPTGSYSGYSFAVPSNIARKVVGDLKEFGTVQRAMMGISMWREELTPAVAKELGTDEVSGIYVYDVVPNGAAAKAGIKKGDVIKRINGIEVKTRPEFQGQLAKYHPGTTISVTVSRGGKLKDFDVVLQNTYGDVALVDKNYTGILGATVEPLSREDRYRYRLNGGVKIVDIKNGPFKAIGLGEGYIIVKINNTVIYDKDDLVRALKAAENEGVLVTTVSPRGRVEYYALSLQN</sequence>
<protein>
    <submittedName>
        <fullName evidence="4">PDZ domain-containing protein</fullName>
    </submittedName>
</protein>
<dbReference type="AlphaFoldDB" id="A0A3Q9IR81"/>
<dbReference type="EMBL" id="CP032819">
    <property type="protein sequence ID" value="AZS31823.1"/>
    <property type="molecule type" value="Genomic_DNA"/>
</dbReference>
<dbReference type="Pfam" id="PF13180">
    <property type="entry name" value="PDZ_2"/>
    <property type="match status" value="1"/>
</dbReference>
<dbReference type="InterPro" id="IPR001940">
    <property type="entry name" value="Peptidase_S1C"/>
</dbReference>
<evidence type="ECO:0000259" key="3">
    <source>
        <dbReference type="PROSITE" id="PS50106"/>
    </source>
</evidence>
<dbReference type="KEGG" id="buy:D8S85_00775"/>
<proteinExistence type="predicted"/>